<gene>
    <name evidence="2" type="ORF">GCM10009798_26910</name>
</gene>
<sequence>MAMVLSGTRLVGREREAGEVVELVMGRRLVTLVGLGGAGKTRLAVHALDDLETRFRDGAVVVALSELTDASLLGHVVAAELGVHVPGSGWDPQILIDHLGDQHVLLLLDNCEHLLDAVAALTARILDACPAVTVLATSRTPLGLAREVVYDVPPLELPGVSVLSPDELAEVPAVQLFVDRARSASARFELTTANAAAVAGLVRALDGLPLALELAGARVREVAPETLLARVDDQLSVLDSGYRDQPERHRSLTANLEWSYELCTPDEQALWCRLAVFPSGFDLEAAEAVGAGDGIDAADVLTLVSALAGQSILAQDATTPGRYRMLEPVRQFGIRQLAAADQLTPWQDAHLAWAASLARDLAAEWLSSNQAAWMRRIRREQATIRAALEYAVTDPRHARTALQLCRDLDVYWLCDGLVTEARHWIDQALAVSAGAGDSEVQAASMAAWFGAMQLDTAYADRLLAHAASILDSALTPQTRARYDTAACAVAFYGQDLETALERGRAAMTALRSDGRRESYDHLHAAYWQTLALGILGRLDEARCLIDEAMDASSRNPGERFVRASYLWVLGILLLRTGDLDAALQHEREALQAAWELRYDAVVTLTLDVIAWVNAAAGRAVDGAVLFGGATRQLDRVQVAPVFSELRDAGMATAEAALGPARFEQALAAGAEAPLESLVAFAITGKDPRTAANPYAPLTRREAEVAALVADGLSNRAIAGRLFLSERTVQGHVQNTLDKLHATSRAAIATWYVRRSTPQ</sequence>
<dbReference type="PROSITE" id="PS00622">
    <property type="entry name" value="HTH_LUXR_1"/>
    <property type="match status" value="1"/>
</dbReference>
<dbReference type="Pfam" id="PF00196">
    <property type="entry name" value="GerE"/>
    <property type="match status" value="1"/>
</dbReference>
<evidence type="ECO:0000313" key="2">
    <source>
        <dbReference type="EMBL" id="GAA1965243.1"/>
    </source>
</evidence>
<dbReference type="InterPro" id="IPR000792">
    <property type="entry name" value="Tscrpt_reg_LuxR_C"/>
</dbReference>
<dbReference type="Gene3D" id="1.10.10.10">
    <property type="entry name" value="Winged helix-like DNA-binding domain superfamily/Winged helix DNA-binding domain"/>
    <property type="match status" value="1"/>
</dbReference>
<dbReference type="EMBL" id="BAAAPB010000002">
    <property type="protein sequence ID" value="GAA1965243.1"/>
    <property type="molecule type" value="Genomic_DNA"/>
</dbReference>
<proteinExistence type="predicted"/>
<dbReference type="SUPFAM" id="SSF46894">
    <property type="entry name" value="C-terminal effector domain of the bipartite response regulators"/>
    <property type="match status" value="1"/>
</dbReference>
<feature type="domain" description="HTH luxR-type" evidence="1">
    <location>
        <begin position="690"/>
        <end position="755"/>
    </location>
</feature>
<dbReference type="Pfam" id="PF25872">
    <property type="entry name" value="HTH_77"/>
    <property type="match status" value="1"/>
</dbReference>
<accession>A0ABP5CM72</accession>
<dbReference type="PANTHER" id="PTHR47691:SF3">
    <property type="entry name" value="HTH-TYPE TRANSCRIPTIONAL REGULATOR RV0890C-RELATED"/>
    <property type="match status" value="1"/>
</dbReference>
<dbReference type="InterPro" id="IPR027417">
    <property type="entry name" value="P-loop_NTPase"/>
</dbReference>
<dbReference type="InterPro" id="IPR036388">
    <property type="entry name" value="WH-like_DNA-bd_sf"/>
</dbReference>
<dbReference type="InterPro" id="IPR011990">
    <property type="entry name" value="TPR-like_helical_dom_sf"/>
</dbReference>
<comment type="caution">
    <text evidence="2">The sequence shown here is derived from an EMBL/GenBank/DDBJ whole genome shotgun (WGS) entry which is preliminary data.</text>
</comment>
<dbReference type="SUPFAM" id="SSF52540">
    <property type="entry name" value="P-loop containing nucleoside triphosphate hydrolases"/>
    <property type="match status" value="1"/>
</dbReference>
<dbReference type="PRINTS" id="PR00364">
    <property type="entry name" value="DISEASERSIST"/>
</dbReference>
<dbReference type="CDD" id="cd06170">
    <property type="entry name" value="LuxR_C_like"/>
    <property type="match status" value="1"/>
</dbReference>
<dbReference type="RefSeq" id="WP_344045469.1">
    <property type="nucleotide sequence ID" value="NZ_BAAAPB010000002.1"/>
</dbReference>
<dbReference type="SMART" id="SM00421">
    <property type="entry name" value="HTH_LUXR"/>
    <property type="match status" value="1"/>
</dbReference>
<evidence type="ECO:0000259" key="1">
    <source>
        <dbReference type="PROSITE" id="PS50043"/>
    </source>
</evidence>
<dbReference type="Gene3D" id="3.40.50.300">
    <property type="entry name" value="P-loop containing nucleotide triphosphate hydrolases"/>
    <property type="match status" value="1"/>
</dbReference>
<dbReference type="SUPFAM" id="SSF48452">
    <property type="entry name" value="TPR-like"/>
    <property type="match status" value="1"/>
</dbReference>
<keyword evidence="3" id="KW-1185">Reference proteome</keyword>
<dbReference type="PROSITE" id="PS50043">
    <property type="entry name" value="HTH_LUXR_2"/>
    <property type="match status" value="1"/>
</dbReference>
<evidence type="ECO:0000313" key="3">
    <source>
        <dbReference type="Proteomes" id="UP001500571"/>
    </source>
</evidence>
<organism evidence="2 3">
    <name type="scientific">Nocardioides panacihumi</name>
    <dbReference type="NCBI Taxonomy" id="400774"/>
    <lineage>
        <taxon>Bacteria</taxon>
        <taxon>Bacillati</taxon>
        <taxon>Actinomycetota</taxon>
        <taxon>Actinomycetes</taxon>
        <taxon>Propionibacteriales</taxon>
        <taxon>Nocardioidaceae</taxon>
        <taxon>Nocardioides</taxon>
    </lineage>
</organism>
<name>A0ABP5CM72_9ACTN</name>
<dbReference type="InterPro" id="IPR058852">
    <property type="entry name" value="HTH_77"/>
</dbReference>
<dbReference type="Proteomes" id="UP001500571">
    <property type="component" value="Unassembled WGS sequence"/>
</dbReference>
<reference evidence="3" key="1">
    <citation type="journal article" date="2019" name="Int. J. Syst. Evol. Microbiol.">
        <title>The Global Catalogue of Microorganisms (GCM) 10K type strain sequencing project: providing services to taxonomists for standard genome sequencing and annotation.</title>
        <authorList>
            <consortium name="The Broad Institute Genomics Platform"/>
            <consortium name="The Broad Institute Genome Sequencing Center for Infectious Disease"/>
            <person name="Wu L."/>
            <person name="Ma J."/>
        </authorList>
    </citation>
    <scope>NUCLEOTIDE SEQUENCE [LARGE SCALE GENOMIC DNA]</scope>
    <source>
        <strain evidence="3">JCM 15309</strain>
    </source>
</reference>
<dbReference type="InterPro" id="IPR016032">
    <property type="entry name" value="Sig_transdc_resp-reg_C-effctor"/>
</dbReference>
<protein>
    <submittedName>
        <fullName evidence="2">LuxR family transcriptional regulator</fullName>
    </submittedName>
</protein>
<dbReference type="PRINTS" id="PR00038">
    <property type="entry name" value="HTHLUXR"/>
</dbReference>
<dbReference type="PANTHER" id="PTHR47691">
    <property type="entry name" value="REGULATOR-RELATED"/>
    <property type="match status" value="1"/>
</dbReference>